<dbReference type="SUPFAM" id="SSF54427">
    <property type="entry name" value="NTF2-like"/>
    <property type="match status" value="1"/>
</dbReference>
<sequence length="168" mass="18754">MATKIAVIELPNVEQVMASLPTANTEITQFFRRWLDTFAGYVREVDYASARPLFDPDVLAFGTHSDVIPGLDQWVKTQWDNVWPKTTDFRFVLDQTSVLASPDGMMATVVAPWTSTGYHPDGSTFARPGRATMVFSRNGDGWLCVHSHMSLNRGVPQASHANRPVKAW</sequence>
<dbReference type="GO" id="GO:0016853">
    <property type="term" value="F:isomerase activity"/>
    <property type="evidence" value="ECO:0007669"/>
    <property type="project" value="UniProtKB-KW"/>
</dbReference>
<dbReference type="AlphaFoldDB" id="A0A1C3XDS6"/>
<dbReference type="Pfam" id="PF13474">
    <property type="entry name" value="SnoaL_3"/>
    <property type="match status" value="1"/>
</dbReference>
<reference evidence="2 3" key="1">
    <citation type="submission" date="2016-08" db="EMBL/GenBank/DDBJ databases">
        <authorList>
            <person name="Seilhamer J.J."/>
        </authorList>
    </citation>
    <scope>NUCLEOTIDE SEQUENCE [LARGE SCALE GENOMIC DNA]</scope>
    <source>
        <strain evidence="2 3">CCBAU 10071</strain>
    </source>
</reference>
<gene>
    <name evidence="2" type="ORF">GA0061099_101281</name>
</gene>
<name>A0A1C3XDS6_9BRAD</name>
<evidence type="ECO:0000259" key="1">
    <source>
        <dbReference type="Pfam" id="PF13474"/>
    </source>
</evidence>
<keyword evidence="2" id="KW-0413">Isomerase</keyword>
<feature type="domain" description="SnoaL-like" evidence="1">
    <location>
        <begin position="35"/>
        <end position="151"/>
    </location>
</feature>
<dbReference type="Gene3D" id="3.10.450.50">
    <property type="match status" value="1"/>
</dbReference>
<dbReference type="Proteomes" id="UP000183174">
    <property type="component" value="Unassembled WGS sequence"/>
</dbReference>
<evidence type="ECO:0000313" key="2">
    <source>
        <dbReference type="EMBL" id="SCB50413.1"/>
    </source>
</evidence>
<protein>
    <submittedName>
        <fullName evidence="2">Ketosteroid isomerase homolog</fullName>
    </submittedName>
</protein>
<evidence type="ECO:0000313" key="3">
    <source>
        <dbReference type="Proteomes" id="UP000183174"/>
    </source>
</evidence>
<dbReference type="InterPro" id="IPR032710">
    <property type="entry name" value="NTF2-like_dom_sf"/>
</dbReference>
<organism evidence="2 3">
    <name type="scientific">Bradyrhizobium yuanmingense</name>
    <dbReference type="NCBI Taxonomy" id="108015"/>
    <lineage>
        <taxon>Bacteria</taxon>
        <taxon>Pseudomonadati</taxon>
        <taxon>Pseudomonadota</taxon>
        <taxon>Alphaproteobacteria</taxon>
        <taxon>Hyphomicrobiales</taxon>
        <taxon>Nitrobacteraceae</taxon>
        <taxon>Bradyrhizobium</taxon>
    </lineage>
</organism>
<accession>A0A1C3XDS6</accession>
<dbReference type="InterPro" id="IPR037401">
    <property type="entry name" value="SnoaL-like"/>
</dbReference>
<proteinExistence type="predicted"/>
<dbReference type="EMBL" id="FMAE01000012">
    <property type="protein sequence ID" value="SCB50413.1"/>
    <property type="molecule type" value="Genomic_DNA"/>
</dbReference>